<feature type="domain" description="Glycosyltransferase 2-like" evidence="1">
    <location>
        <begin position="5"/>
        <end position="178"/>
    </location>
</feature>
<dbReference type="InterPro" id="IPR001173">
    <property type="entry name" value="Glyco_trans_2-like"/>
</dbReference>
<proteinExistence type="predicted"/>
<dbReference type="Gene3D" id="3.40.50.720">
    <property type="entry name" value="NAD(P)-binding Rossmann-like Domain"/>
    <property type="match status" value="1"/>
</dbReference>
<dbReference type="SUPFAM" id="SSF53448">
    <property type="entry name" value="Nucleotide-diphospho-sugar transferases"/>
    <property type="match status" value="1"/>
</dbReference>
<dbReference type="Proteomes" id="UP000093514">
    <property type="component" value="Unassembled WGS sequence"/>
</dbReference>
<protein>
    <recommendedName>
        <fullName evidence="1">Glycosyltransferase 2-like domain-containing protein</fullName>
    </recommendedName>
</protein>
<keyword evidence="3" id="KW-1185">Reference proteome</keyword>
<dbReference type="InterPro" id="IPR029044">
    <property type="entry name" value="Nucleotide-diphossugar_trans"/>
</dbReference>
<accession>A0A1C0AB70</accession>
<dbReference type="EMBL" id="LWDV01000007">
    <property type="protein sequence ID" value="OCL27617.1"/>
    <property type="molecule type" value="Genomic_DNA"/>
</dbReference>
<dbReference type="InterPro" id="IPR029063">
    <property type="entry name" value="SAM-dependent_MTases_sf"/>
</dbReference>
<reference evidence="3" key="1">
    <citation type="submission" date="2016-07" db="EMBL/GenBank/DDBJ databases">
        <authorList>
            <person name="Florea S."/>
            <person name="Webb J.S."/>
            <person name="Jaromczyk J."/>
            <person name="Schardl C.L."/>
        </authorList>
    </citation>
    <scope>NUCLEOTIDE SEQUENCE [LARGE SCALE GENOMIC DNA]</scope>
    <source>
        <strain evidence="3">Z6</strain>
    </source>
</reference>
<evidence type="ECO:0000259" key="1">
    <source>
        <dbReference type="Pfam" id="PF00535"/>
    </source>
</evidence>
<evidence type="ECO:0000313" key="2">
    <source>
        <dbReference type="EMBL" id="OCL27617.1"/>
    </source>
</evidence>
<dbReference type="OrthoDB" id="9815829at2"/>
<name>A0A1C0AB70_9FIRM</name>
<dbReference type="PANTHER" id="PTHR22916:SF3">
    <property type="entry name" value="UDP-GLCNAC:BETAGAL BETA-1,3-N-ACETYLGLUCOSAMINYLTRANSFERASE-LIKE PROTEIN 1"/>
    <property type="match status" value="1"/>
</dbReference>
<dbReference type="Gene3D" id="3.90.550.10">
    <property type="entry name" value="Spore Coat Polysaccharide Biosynthesis Protein SpsA, Chain A"/>
    <property type="match status" value="1"/>
</dbReference>
<dbReference type="GO" id="GO:0016758">
    <property type="term" value="F:hexosyltransferase activity"/>
    <property type="evidence" value="ECO:0007669"/>
    <property type="project" value="UniProtKB-ARBA"/>
</dbReference>
<sequence length="339" mass="39567">MPEISVLMSVYNGEEFINESINSILNQTYKDFEFIIVNDGSTDRTQEIIESYDDNRIRLFNFEKNQGVGSALNFGLSKVRGKYVAKADSDDIFISTRLEEQKKFLDENDDIAVVGGLIEYFPHNKEVEESSRYKSFKSLIEVNKNKIINPKDIREKIYWYCCMNHTIMMIRTNVINKIGYIDIPMGTDYNLFYQLNKLGYKMAKINKVLAKMRISKTSITAKNKDYYYKQSLFSIKQEEINNLFKENNQVYIWGAGSMGKNLFYVLTANNLNIKGFIDNNKEKAKKRIERKEIYGPEIINRKGIKNIKIIIASQPGKFEIVKYLRGKGYKHLQDFLVYS</sequence>
<reference evidence="2 3" key="2">
    <citation type="submission" date="2016-08" db="EMBL/GenBank/DDBJ databases">
        <title>Orenia metallireducens sp. nov. strain Z6, a Novel Metal-reducing Firmicute from the Deep Subsurface.</title>
        <authorList>
            <person name="Maxim B.I."/>
            <person name="Kenneth K."/>
            <person name="Flynn T.M."/>
            <person name="Oloughlin E.J."/>
            <person name="Locke R.A."/>
            <person name="Weber J.R."/>
            <person name="Egan S.M."/>
            <person name="Mackie R.I."/>
            <person name="Cann I.K."/>
        </authorList>
    </citation>
    <scope>NUCLEOTIDE SEQUENCE [LARGE SCALE GENOMIC DNA]</scope>
    <source>
        <strain evidence="2 3">Z6</strain>
    </source>
</reference>
<dbReference type="PANTHER" id="PTHR22916">
    <property type="entry name" value="GLYCOSYLTRANSFERASE"/>
    <property type="match status" value="1"/>
</dbReference>
<dbReference type="AlphaFoldDB" id="A0A1C0AB70"/>
<dbReference type="Pfam" id="PF00535">
    <property type="entry name" value="Glycos_transf_2"/>
    <property type="match status" value="1"/>
</dbReference>
<evidence type="ECO:0000313" key="3">
    <source>
        <dbReference type="Proteomes" id="UP000093514"/>
    </source>
</evidence>
<organism evidence="2 3">
    <name type="scientific">Orenia metallireducens</name>
    <dbReference type="NCBI Taxonomy" id="1413210"/>
    <lineage>
        <taxon>Bacteria</taxon>
        <taxon>Bacillati</taxon>
        <taxon>Bacillota</taxon>
        <taxon>Clostridia</taxon>
        <taxon>Halanaerobiales</taxon>
        <taxon>Halobacteroidaceae</taxon>
        <taxon>Orenia</taxon>
    </lineage>
</organism>
<comment type="caution">
    <text evidence="2">The sequence shown here is derived from an EMBL/GenBank/DDBJ whole genome shotgun (WGS) entry which is preliminary data.</text>
</comment>
<dbReference type="SUPFAM" id="SSF53335">
    <property type="entry name" value="S-adenosyl-L-methionine-dependent methyltransferases"/>
    <property type="match status" value="1"/>
</dbReference>
<gene>
    <name evidence="2" type="ORF">U472_03435</name>
</gene>
<dbReference type="RefSeq" id="WP_068715537.1">
    <property type="nucleotide sequence ID" value="NZ_LWDV01000007.1"/>
</dbReference>